<proteinExistence type="predicted"/>
<accession>A0ABQ6M0E4</accession>
<evidence type="ECO:0000313" key="1">
    <source>
        <dbReference type="EMBL" id="GMG87757.1"/>
    </source>
</evidence>
<gene>
    <name evidence="1" type="ORF">MNKW57_20780</name>
</gene>
<dbReference type="RefSeq" id="WP_285764377.1">
    <property type="nucleotide sequence ID" value="NZ_BSYJ01000004.1"/>
</dbReference>
<dbReference type="Proteomes" id="UP001224392">
    <property type="component" value="Unassembled WGS sequence"/>
</dbReference>
<reference evidence="1 2" key="1">
    <citation type="submission" date="2023-04" db="EMBL/GenBank/DDBJ databases">
        <title>Marinobulbifer ophiurae gen. nov., sp. Nov., isolate from tissue of brittle star Ophioplocus japonicus.</title>
        <authorList>
            <person name="Kawano K."/>
            <person name="Sawayama S."/>
            <person name="Nakagawa S."/>
        </authorList>
    </citation>
    <scope>NUCLEOTIDE SEQUENCE [LARGE SCALE GENOMIC DNA]</scope>
    <source>
        <strain evidence="1 2">NKW57</strain>
    </source>
</reference>
<organism evidence="1 2">
    <name type="scientific">Biformimicrobium ophioploci</name>
    <dbReference type="NCBI Taxonomy" id="3036711"/>
    <lineage>
        <taxon>Bacteria</taxon>
        <taxon>Pseudomonadati</taxon>
        <taxon>Pseudomonadota</taxon>
        <taxon>Gammaproteobacteria</taxon>
        <taxon>Cellvibrionales</taxon>
        <taxon>Microbulbiferaceae</taxon>
        <taxon>Biformimicrobium</taxon>
    </lineage>
</organism>
<evidence type="ECO:0000313" key="2">
    <source>
        <dbReference type="Proteomes" id="UP001224392"/>
    </source>
</evidence>
<comment type="caution">
    <text evidence="1">The sequence shown here is derived from an EMBL/GenBank/DDBJ whole genome shotgun (WGS) entry which is preliminary data.</text>
</comment>
<name>A0ABQ6M0E4_9GAMM</name>
<keyword evidence="2" id="KW-1185">Reference proteome</keyword>
<protein>
    <submittedName>
        <fullName evidence="1">Uncharacterized protein</fullName>
    </submittedName>
</protein>
<dbReference type="EMBL" id="BSYJ01000004">
    <property type="protein sequence ID" value="GMG87757.1"/>
    <property type="molecule type" value="Genomic_DNA"/>
</dbReference>
<sequence length="67" mass="7929">MANPRSAHLNYLASRKLAGQLEHEIDWLERQVSELHGTEEKLDFALLQTYKEMIFSRKQMLTEIRGR</sequence>